<protein>
    <recommendedName>
        <fullName evidence="10">Proline--tRNA ligase</fullName>
        <ecNumber evidence="10">6.1.1.15</ecNumber>
    </recommendedName>
    <alternativeName>
        <fullName evidence="10">Prolyl-tRNA synthetase</fullName>
        <shortName evidence="10">ProRS</shortName>
    </alternativeName>
</protein>
<comment type="similarity">
    <text evidence="10">Belongs to the class-II aminoacyl-tRNA synthetase family. ProS type 1 subfamily.</text>
</comment>
<evidence type="ECO:0000256" key="7">
    <source>
        <dbReference type="ARBA" id="ARBA00022917"/>
    </source>
</evidence>
<reference evidence="12 13" key="1">
    <citation type="journal article" date="2015" name="Genome Announc.">
        <title>Expanding the biotechnology potential of lactobacilli through comparative genomics of 213 strains and associated genera.</title>
        <authorList>
            <person name="Sun Z."/>
            <person name="Harris H.M."/>
            <person name="McCann A."/>
            <person name="Guo C."/>
            <person name="Argimon S."/>
            <person name="Zhang W."/>
            <person name="Yang X."/>
            <person name="Jeffery I.B."/>
            <person name="Cooney J.C."/>
            <person name="Kagawa T.F."/>
            <person name="Liu W."/>
            <person name="Song Y."/>
            <person name="Salvetti E."/>
            <person name="Wrobel A."/>
            <person name="Rasinkangas P."/>
            <person name="Parkhill J."/>
            <person name="Rea M.C."/>
            <person name="O'Sullivan O."/>
            <person name="Ritari J."/>
            <person name="Douillard F.P."/>
            <person name="Paul Ross R."/>
            <person name="Yang R."/>
            <person name="Briner A.E."/>
            <person name="Felis G.E."/>
            <person name="de Vos W.M."/>
            <person name="Barrangou R."/>
            <person name="Klaenhammer T.R."/>
            <person name="Caufield P.W."/>
            <person name="Cui Y."/>
            <person name="Zhang H."/>
            <person name="O'Toole P.W."/>
        </authorList>
    </citation>
    <scope>NUCLEOTIDE SEQUENCE [LARGE SCALE GENOMIC DNA]</scope>
    <source>
        <strain evidence="12 13">DSM 18630</strain>
    </source>
</reference>
<dbReference type="PRINTS" id="PR01046">
    <property type="entry name" value="TRNASYNTHPRO"/>
</dbReference>
<dbReference type="InterPro" id="IPR002314">
    <property type="entry name" value="aa-tRNA-synt_IIb"/>
</dbReference>
<evidence type="ECO:0000313" key="12">
    <source>
        <dbReference type="EMBL" id="KRM08331.1"/>
    </source>
</evidence>
<keyword evidence="3 10" id="KW-0963">Cytoplasm</keyword>
<dbReference type="FunFam" id="3.40.50.800:FF:000011">
    <property type="entry name" value="Proline--tRNA ligase"/>
    <property type="match status" value="1"/>
</dbReference>
<dbReference type="InterPro" id="IPR036754">
    <property type="entry name" value="YbaK/aa-tRNA-synt-asso_dom_sf"/>
</dbReference>
<dbReference type="PANTHER" id="PTHR42753">
    <property type="entry name" value="MITOCHONDRIAL RIBOSOME PROTEIN L39/PROLYL-TRNA LIGASE FAMILY MEMBER"/>
    <property type="match status" value="1"/>
</dbReference>
<dbReference type="CDD" id="cd00779">
    <property type="entry name" value="ProRS_core_prok"/>
    <property type="match status" value="1"/>
</dbReference>
<dbReference type="AlphaFoldDB" id="A0A0R1VWP9"/>
<dbReference type="InterPro" id="IPR050062">
    <property type="entry name" value="Pro-tRNA_synthetase"/>
</dbReference>
<keyword evidence="5 10" id="KW-0547">Nucleotide-binding</keyword>
<dbReference type="PANTHER" id="PTHR42753:SF2">
    <property type="entry name" value="PROLINE--TRNA LIGASE"/>
    <property type="match status" value="1"/>
</dbReference>
<dbReference type="Pfam" id="PF04073">
    <property type="entry name" value="tRNA_edit"/>
    <property type="match status" value="1"/>
</dbReference>
<dbReference type="GO" id="GO:0005829">
    <property type="term" value="C:cytosol"/>
    <property type="evidence" value="ECO:0007669"/>
    <property type="project" value="TreeGrafter"/>
</dbReference>
<proteinExistence type="inferred from homology"/>
<comment type="function">
    <text evidence="10">Catalyzes the attachment of proline to tRNA(Pro) in a two-step reaction: proline is first activated by ATP to form Pro-AMP and then transferred to the acceptor end of tRNA(Pro). As ProRS can inadvertently accommodate and process non-cognate amino acids such as alanine and cysteine, to avoid such errors it has two additional distinct editing activities against alanine. One activity is designated as 'pretransfer' editing and involves the tRNA(Pro)-independent hydrolysis of activated Ala-AMP. The other activity is designated 'posttransfer' editing and involves deacylation of mischarged Ala-tRNA(Pro). The misacylated Cys-tRNA(Pro) is not edited by ProRS.</text>
</comment>
<evidence type="ECO:0000256" key="9">
    <source>
        <dbReference type="ARBA" id="ARBA00047671"/>
    </source>
</evidence>
<sequence length="581" mass="65282">MKQSTMLIPTIKEVPSDAEALSHKMMLRAGYIKQITAGMYAYLPLAFRVLQNIQRIIREEMEQIDAVEMLVPAVIPAELWQESGRYATYGPAMFKLKDRHERDFLLGPTHEETFTAIIRDAVKSYKKLPLTLYQIQMKYRDENRPRYGLLRGREFLMFDAYSFHANEASLDRVYHQMESAYQRIFERCGLNFREIIADAGAMGGNASKEYMAIAEVGEDTIVYSDKSDYAANIEMAQSRRSEQQVHESLADLSKTATPEAHSVTEVAKLLKVEPQRVIKTLLFYADEQPLLVLLRGTDELNEVKLTNYLHADNLRPATKIEAEKLLGADFGSLGPVNLSGEAAKIKILADLDVEKMQNAVAGANENGFHYLNANLKRDYRVDEFADLRLVKEGEMAPDGQGKLKFTRGIEIGHIFKLGTRYSKTLGASVLDENGRQQPVIMGCYGIGVSRLLSAIIEQNCDENGIIWPRSIAPFDVHVVPVNIKNEAQRSLATTITKNLEAAGYQVLLDDRRERAGVKFADADLMGLPVRITVGKKAADGVVEIKIRRSGENVEVRQDELISTLAILIKTAVKEENLEHQK</sequence>
<evidence type="ECO:0000256" key="10">
    <source>
        <dbReference type="HAMAP-Rule" id="MF_01569"/>
    </source>
</evidence>
<dbReference type="NCBIfam" id="NF006625">
    <property type="entry name" value="PRK09194.1"/>
    <property type="match status" value="1"/>
</dbReference>
<dbReference type="InterPro" id="IPR007214">
    <property type="entry name" value="YbaK/aa-tRNA-synth-assoc-dom"/>
</dbReference>
<organism evidence="12 13">
    <name type="scientific">Liquorilactobacillus ghanensis DSM 18630</name>
    <dbReference type="NCBI Taxonomy" id="1423750"/>
    <lineage>
        <taxon>Bacteria</taxon>
        <taxon>Bacillati</taxon>
        <taxon>Bacillota</taxon>
        <taxon>Bacilli</taxon>
        <taxon>Lactobacillales</taxon>
        <taxon>Lactobacillaceae</taxon>
        <taxon>Liquorilactobacillus</taxon>
    </lineage>
</organism>
<dbReference type="InterPro" id="IPR036621">
    <property type="entry name" value="Anticodon-bd_dom_sf"/>
</dbReference>
<accession>A0A0R1VWP9</accession>
<evidence type="ECO:0000313" key="13">
    <source>
        <dbReference type="Proteomes" id="UP000051451"/>
    </source>
</evidence>
<dbReference type="GO" id="GO:0002161">
    <property type="term" value="F:aminoacyl-tRNA deacylase activity"/>
    <property type="evidence" value="ECO:0007669"/>
    <property type="project" value="InterPro"/>
</dbReference>
<dbReference type="PROSITE" id="PS50862">
    <property type="entry name" value="AA_TRNA_LIGASE_II"/>
    <property type="match status" value="1"/>
</dbReference>
<comment type="caution">
    <text evidence="12">The sequence shown here is derived from an EMBL/GenBank/DDBJ whole genome shotgun (WGS) entry which is preliminary data.</text>
</comment>
<dbReference type="InterPro" id="IPR004500">
    <property type="entry name" value="Pro-tRNA-synth_IIa_bac-type"/>
</dbReference>
<dbReference type="SUPFAM" id="SSF52954">
    <property type="entry name" value="Class II aaRS ABD-related"/>
    <property type="match status" value="1"/>
</dbReference>
<evidence type="ECO:0000256" key="4">
    <source>
        <dbReference type="ARBA" id="ARBA00022598"/>
    </source>
</evidence>
<dbReference type="PATRIC" id="fig|1423750.3.peg.1715"/>
<dbReference type="Pfam" id="PF00587">
    <property type="entry name" value="tRNA-synt_2b"/>
    <property type="match status" value="1"/>
</dbReference>
<dbReference type="InterPro" id="IPR002316">
    <property type="entry name" value="Pro-tRNA-ligase_IIa"/>
</dbReference>
<comment type="catalytic activity">
    <reaction evidence="9 10">
        <text>tRNA(Pro) + L-proline + ATP = L-prolyl-tRNA(Pro) + AMP + diphosphate</text>
        <dbReference type="Rhea" id="RHEA:14305"/>
        <dbReference type="Rhea" id="RHEA-COMP:9700"/>
        <dbReference type="Rhea" id="RHEA-COMP:9702"/>
        <dbReference type="ChEBI" id="CHEBI:30616"/>
        <dbReference type="ChEBI" id="CHEBI:33019"/>
        <dbReference type="ChEBI" id="CHEBI:60039"/>
        <dbReference type="ChEBI" id="CHEBI:78442"/>
        <dbReference type="ChEBI" id="CHEBI:78532"/>
        <dbReference type="ChEBI" id="CHEBI:456215"/>
        <dbReference type="EC" id="6.1.1.15"/>
    </reaction>
</comment>
<keyword evidence="6 10" id="KW-0067">ATP-binding</keyword>
<comment type="subunit">
    <text evidence="2 10">Homodimer.</text>
</comment>
<dbReference type="InterPro" id="IPR004154">
    <property type="entry name" value="Anticodon-bd"/>
</dbReference>
<dbReference type="InterPro" id="IPR023717">
    <property type="entry name" value="Pro-tRNA-Synthase_IIa_type1"/>
</dbReference>
<dbReference type="Proteomes" id="UP000051451">
    <property type="component" value="Unassembled WGS sequence"/>
</dbReference>
<dbReference type="Pfam" id="PF03129">
    <property type="entry name" value="HGTP_anticodon"/>
    <property type="match status" value="1"/>
</dbReference>
<dbReference type="NCBIfam" id="TIGR00409">
    <property type="entry name" value="proS_fam_II"/>
    <property type="match status" value="1"/>
</dbReference>
<dbReference type="GO" id="GO:0006433">
    <property type="term" value="P:prolyl-tRNA aminoacylation"/>
    <property type="evidence" value="ECO:0007669"/>
    <property type="project" value="UniProtKB-UniRule"/>
</dbReference>
<dbReference type="GO" id="GO:0004827">
    <property type="term" value="F:proline-tRNA ligase activity"/>
    <property type="evidence" value="ECO:0007669"/>
    <property type="project" value="UniProtKB-UniRule"/>
</dbReference>
<dbReference type="CDD" id="cd00861">
    <property type="entry name" value="ProRS_anticodon_short"/>
    <property type="match status" value="1"/>
</dbReference>
<dbReference type="OrthoDB" id="9809052at2"/>
<dbReference type="STRING" id="1423750.FC89_GL001670"/>
<dbReference type="RefSeq" id="WP_057870611.1">
    <property type="nucleotide sequence ID" value="NZ_AZGB01000001.1"/>
</dbReference>
<evidence type="ECO:0000256" key="1">
    <source>
        <dbReference type="ARBA" id="ARBA00004496"/>
    </source>
</evidence>
<dbReference type="SUPFAM" id="SSF55826">
    <property type="entry name" value="YbaK/ProRS associated domain"/>
    <property type="match status" value="1"/>
</dbReference>
<keyword evidence="13" id="KW-1185">Reference proteome</keyword>
<keyword evidence="8 10" id="KW-0030">Aminoacyl-tRNA synthetase</keyword>
<dbReference type="InterPro" id="IPR033730">
    <property type="entry name" value="ProRS_core_prok"/>
</dbReference>
<dbReference type="CDD" id="cd04334">
    <property type="entry name" value="ProRS-INS"/>
    <property type="match status" value="1"/>
</dbReference>
<evidence type="ECO:0000256" key="6">
    <source>
        <dbReference type="ARBA" id="ARBA00022840"/>
    </source>
</evidence>
<dbReference type="SUPFAM" id="SSF55681">
    <property type="entry name" value="Class II aaRS and biotin synthetases"/>
    <property type="match status" value="1"/>
</dbReference>
<evidence type="ECO:0000256" key="5">
    <source>
        <dbReference type="ARBA" id="ARBA00022741"/>
    </source>
</evidence>
<dbReference type="EMBL" id="AZGB01000001">
    <property type="protein sequence ID" value="KRM08331.1"/>
    <property type="molecule type" value="Genomic_DNA"/>
</dbReference>
<dbReference type="InterPro" id="IPR045864">
    <property type="entry name" value="aa-tRNA-synth_II/BPL/LPL"/>
</dbReference>
<evidence type="ECO:0000256" key="8">
    <source>
        <dbReference type="ARBA" id="ARBA00023146"/>
    </source>
</evidence>
<dbReference type="GO" id="GO:0005524">
    <property type="term" value="F:ATP binding"/>
    <property type="evidence" value="ECO:0007669"/>
    <property type="project" value="UniProtKB-UniRule"/>
</dbReference>
<name>A0A0R1VWP9_9LACO</name>
<dbReference type="InterPro" id="IPR006195">
    <property type="entry name" value="aa-tRNA-synth_II"/>
</dbReference>
<dbReference type="GO" id="GO:0140096">
    <property type="term" value="F:catalytic activity, acting on a protein"/>
    <property type="evidence" value="ECO:0007669"/>
    <property type="project" value="UniProtKB-ARBA"/>
</dbReference>
<evidence type="ECO:0000259" key="11">
    <source>
        <dbReference type="PROSITE" id="PS50862"/>
    </source>
</evidence>
<keyword evidence="7 10" id="KW-0648">Protein biosynthesis</keyword>
<dbReference type="GO" id="GO:0016740">
    <property type="term" value="F:transferase activity"/>
    <property type="evidence" value="ECO:0007669"/>
    <property type="project" value="UniProtKB-ARBA"/>
</dbReference>
<dbReference type="GeneID" id="98317866"/>
<dbReference type="Gene3D" id="3.40.50.800">
    <property type="entry name" value="Anticodon-binding domain"/>
    <property type="match status" value="1"/>
</dbReference>
<evidence type="ECO:0000256" key="3">
    <source>
        <dbReference type="ARBA" id="ARBA00022490"/>
    </source>
</evidence>
<gene>
    <name evidence="10" type="primary">proS</name>
    <name evidence="12" type="ORF">FC89_GL001670</name>
</gene>
<evidence type="ECO:0000256" key="2">
    <source>
        <dbReference type="ARBA" id="ARBA00011738"/>
    </source>
</evidence>
<keyword evidence="4 10" id="KW-0436">Ligase</keyword>
<dbReference type="Gene3D" id="3.30.930.10">
    <property type="entry name" value="Bira Bifunctional Protein, Domain 2"/>
    <property type="match status" value="2"/>
</dbReference>
<feature type="domain" description="Aminoacyl-transfer RNA synthetases class-II family profile" evidence="11">
    <location>
        <begin position="38"/>
        <end position="468"/>
    </location>
</feature>
<dbReference type="InterPro" id="IPR044140">
    <property type="entry name" value="ProRS_anticodon_short"/>
</dbReference>
<comment type="domain">
    <text evidence="10">Consists of three domains: the N-terminal catalytic domain, the editing domain and the C-terminal anticodon-binding domain.</text>
</comment>
<dbReference type="HAMAP" id="MF_01569">
    <property type="entry name" value="Pro_tRNA_synth_type1"/>
    <property type="match status" value="1"/>
</dbReference>
<comment type="subcellular location">
    <subcellularLocation>
        <location evidence="1 10">Cytoplasm</location>
    </subcellularLocation>
</comment>
<dbReference type="EC" id="6.1.1.15" evidence="10"/>